<reference evidence="1" key="2">
    <citation type="submission" date="2020-09" db="EMBL/GenBank/DDBJ databases">
        <authorList>
            <person name="Sun Q."/>
            <person name="Ohkuma M."/>
        </authorList>
    </citation>
    <scope>NUCLEOTIDE SEQUENCE</scope>
    <source>
        <strain evidence="1">JCM 31311</strain>
    </source>
</reference>
<gene>
    <name evidence="1" type="ORF">GCM10008957_46950</name>
</gene>
<evidence type="ECO:0000313" key="1">
    <source>
        <dbReference type="EMBL" id="GGR30795.1"/>
    </source>
</evidence>
<dbReference type="Proteomes" id="UP000603865">
    <property type="component" value="Unassembled WGS sequence"/>
</dbReference>
<proteinExistence type="predicted"/>
<sequence length="56" mass="6322">MPCAGQAAQRIDHQLFVVAREDLQAVLGMKVLEMLEDLPNTWAIIDQVTEEDQEVL</sequence>
<protein>
    <submittedName>
        <fullName evidence="1">Uncharacterized protein</fullName>
    </submittedName>
</protein>
<dbReference type="AlphaFoldDB" id="A0A918FCK5"/>
<dbReference type="EMBL" id="BMQL01000050">
    <property type="protein sequence ID" value="GGR30795.1"/>
    <property type="molecule type" value="Genomic_DNA"/>
</dbReference>
<evidence type="ECO:0000313" key="2">
    <source>
        <dbReference type="Proteomes" id="UP000603865"/>
    </source>
</evidence>
<reference evidence="1" key="1">
    <citation type="journal article" date="2014" name="Int. J. Syst. Evol. Microbiol.">
        <title>Complete genome sequence of Corynebacterium casei LMG S-19264T (=DSM 44701T), isolated from a smear-ripened cheese.</title>
        <authorList>
            <consortium name="US DOE Joint Genome Institute (JGI-PGF)"/>
            <person name="Walter F."/>
            <person name="Albersmeier A."/>
            <person name="Kalinowski J."/>
            <person name="Ruckert C."/>
        </authorList>
    </citation>
    <scope>NUCLEOTIDE SEQUENCE</scope>
    <source>
        <strain evidence="1">JCM 31311</strain>
    </source>
</reference>
<accession>A0A918FCK5</accession>
<keyword evidence="2" id="KW-1185">Reference proteome</keyword>
<organism evidence="1 2">
    <name type="scientific">Deinococcus ruber</name>
    <dbReference type="NCBI Taxonomy" id="1848197"/>
    <lineage>
        <taxon>Bacteria</taxon>
        <taxon>Thermotogati</taxon>
        <taxon>Deinococcota</taxon>
        <taxon>Deinococci</taxon>
        <taxon>Deinococcales</taxon>
        <taxon>Deinococcaceae</taxon>
        <taxon>Deinococcus</taxon>
    </lineage>
</organism>
<comment type="caution">
    <text evidence="1">The sequence shown here is derived from an EMBL/GenBank/DDBJ whole genome shotgun (WGS) entry which is preliminary data.</text>
</comment>
<name>A0A918FCK5_9DEIO</name>